<feature type="transmembrane region" description="Helical" evidence="13">
    <location>
        <begin position="203"/>
        <end position="224"/>
    </location>
</feature>
<evidence type="ECO:0000313" key="15">
    <source>
        <dbReference type="Proteomes" id="UP000195569"/>
    </source>
</evidence>
<evidence type="ECO:0000256" key="7">
    <source>
        <dbReference type="ARBA" id="ARBA00022723"/>
    </source>
</evidence>
<keyword evidence="15" id="KW-1185">Reference proteome</keyword>
<evidence type="ECO:0000256" key="1">
    <source>
        <dbReference type="ARBA" id="ARBA00004651"/>
    </source>
</evidence>
<evidence type="ECO:0000256" key="2">
    <source>
        <dbReference type="ARBA" id="ARBA00009819"/>
    </source>
</evidence>
<protein>
    <submittedName>
        <fullName evidence="14">Ubiquinol oxidase subunit I, cyanide insensitive</fullName>
    </submittedName>
</protein>
<dbReference type="GO" id="GO:0019646">
    <property type="term" value="P:aerobic electron transport chain"/>
    <property type="evidence" value="ECO:0007669"/>
    <property type="project" value="InterPro"/>
</dbReference>
<keyword evidence="7" id="KW-0479">Metal-binding</keyword>
<dbReference type="EMBL" id="CYGY02000004">
    <property type="protein sequence ID" value="SIT35525.1"/>
    <property type="molecule type" value="Genomic_DNA"/>
</dbReference>
<evidence type="ECO:0000256" key="4">
    <source>
        <dbReference type="ARBA" id="ARBA00022475"/>
    </source>
</evidence>
<dbReference type="GO" id="GO:0046872">
    <property type="term" value="F:metal ion binding"/>
    <property type="evidence" value="ECO:0007669"/>
    <property type="project" value="UniProtKB-KW"/>
</dbReference>
<dbReference type="AlphaFoldDB" id="A0A1N7RKB5"/>
<accession>A0A1N7RKB5</accession>
<comment type="caution">
    <text evidence="14">The sequence shown here is derived from an EMBL/GenBank/DDBJ whole genome shotgun (WGS) entry which is preliminary data.</text>
</comment>
<dbReference type="GO" id="GO:0070069">
    <property type="term" value="C:cytochrome complex"/>
    <property type="evidence" value="ECO:0007669"/>
    <property type="project" value="InterPro"/>
</dbReference>
<comment type="subcellular location">
    <subcellularLocation>
        <location evidence="1">Cell membrane</location>
        <topology evidence="1">Multi-pass membrane protein</topology>
    </subcellularLocation>
</comment>
<keyword evidence="3" id="KW-0813">Transport</keyword>
<feature type="transmembrane region" description="Helical" evidence="13">
    <location>
        <begin position="484"/>
        <end position="505"/>
    </location>
</feature>
<comment type="similarity">
    <text evidence="2">Belongs to the cytochrome ubiquinol oxidase subunit 1 family.</text>
</comment>
<proteinExistence type="inferred from homology"/>
<feature type="transmembrane region" description="Helical" evidence="13">
    <location>
        <begin position="432"/>
        <end position="453"/>
    </location>
</feature>
<keyword evidence="6 13" id="KW-0812">Transmembrane</keyword>
<keyword evidence="9 13" id="KW-1133">Transmembrane helix</keyword>
<feature type="transmembrane region" description="Helical" evidence="13">
    <location>
        <begin position="396"/>
        <end position="420"/>
    </location>
</feature>
<evidence type="ECO:0000256" key="10">
    <source>
        <dbReference type="ARBA" id="ARBA00023004"/>
    </source>
</evidence>
<evidence type="ECO:0000256" key="12">
    <source>
        <dbReference type="SAM" id="MobiDB-lite"/>
    </source>
</evidence>
<dbReference type="Proteomes" id="UP000195569">
    <property type="component" value="Unassembled WGS sequence"/>
</dbReference>
<evidence type="ECO:0000256" key="6">
    <source>
        <dbReference type="ARBA" id="ARBA00022692"/>
    </source>
</evidence>
<gene>
    <name evidence="14" type="primary">cioA</name>
    <name evidence="14" type="ORF">BN2476_40051</name>
</gene>
<evidence type="ECO:0000313" key="14">
    <source>
        <dbReference type="EMBL" id="SIT35525.1"/>
    </source>
</evidence>
<feature type="transmembrane region" description="Helical" evidence="13">
    <location>
        <begin position="173"/>
        <end position="196"/>
    </location>
</feature>
<feature type="transmembrane region" description="Helical" evidence="13">
    <location>
        <begin position="98"/>
        <end position="119"/>
    </location>
</feature>
<dbReference type="PANTHER" id="PTHR30365">
    <property type="entry name" value="CYTOCHROME D UBIQUINOL OXIDASE"/>
    <property type="match status" value="1"/>
</dbReference>
<keyword evidence="4" id="KW-1003">Cell membrane</keyword>
<sequence length="548" mass="60589">MSARNRRADRRSKNLIAINDLSRQNARVEAQFRAISTQPAPQQNRPQSPTLASPARRGGTGIRRRAPCLFFGFGHMNTAISAFDLARMQFAFTVSFHIVFPALSIGLASFIAVLEWRWLQTGKAYYKDLCLFWSKIFAVAFGMGVVSGVVMSYEFGTNWSGFSAFAGPVTGPLLMYEVMTAFFLEAGFLGIMLFGWQRVSPRAHFGATLMVAIGTLISTFWILASNSWMQTPQGFDIIDNRVVPVDWFKIIFNPSFPYRLAHMAMAAFIVTALVVAAVGAWHLLKGRRDNAVKKMFSMALWMLLVLAPIQAFVGDAHGLNTREYQPAKIAAIEGLWDTEKGGTALNLFGIPDMQAETTKYAVSIPHLGSLILTHSWDGEIRGLKSFPKEDRPDSTIVFWSFRVMAGLGIAMIGFAAAAWVLRRRGKLYDAKWFHRIAIAMGPTGFISLLAGWITTEVGRQPWVVYGVKRTVEAVSPLSAQQVGISLMAFVVIYFLVFGTGIYYMFKLMRTGPALPGHTPDGVPASSSDLPGRIARRPLSVPMQSPSTR</sequence>
<name>A0A1N7RKB5_9BURK</name>
<dbReference type="GO" id="GO:0016682">
    <property type="term" value="F:oxidoreductase activity, acting on diphenols and related substances as donors, oxygen as acceptor"/>
    <property type="evidence" value="ECO:0007669"/>
    <property type="project" value="TreeGrafter"/>
</dbReference>
<keyword evidence="8" id="KW-0249">Electron transport</keyword>
<feature type="transmembrane region" description="Helical" evidence="13">
    <location>
        <begin position="66"/>
        <end position="86"/>
    </location>
</feature>
<keyword evidence="10" id="KW-0408">Iron</keyword>
<keyword evidence="11 13" id="KW-0472">Membrane</keyword>
<evidence type="ECO:0000256" key="13">
    <source>
        <dbReference type="SAM" id="Phobius"/>
    </source>
</evidence>
<feature type="transmembrane region" description="Helical" evidence="13">
    <location>
        <begin position="131"/>
        <end position="153"/>
    </location>
</feature>
<dbReference type="PANTHER" id="PTHR30365:SF14">
    <property type="entry name" value="CYTOCHROME BD MENAQUINOL OXIDASE SUBUNIT I-RELATED"/>
    <property type="match status" value="1"/>
</dbReference>
<evidence type="ECO:0000256" key="3">
    <source>
        <dbReference type="ARBA" id="ARBA00022448"/>
    </source>
</evidence>
<feature type="region of interest" description="Disordered" evidence="12">
    <location>
        <begin position="34"/>
        <end position="60"/>
    </location>
</feature>
<feature type="transmembrane region" description="Helical" evidence="13">
    <location>
        <begin position="263"/>
        <end position="284"/>
    </location>
</feature>
<organism evidence="14 15">
    <name type="scientific">Paraburkholderia piptadeniae</name>
    <dbReference type="NCBI Taxonomy" id="1701573"/>
    <lineage>
        <taxon>Bacteria</taxon>
        <taxon>Pseudomonadati</taxon>
        <taxon>Pseudomonadota</taxon>
        <taxon>Betaproteobacteria</taxon>
        <taxon>Burkholderiales</taxon>
        <taxon>Burkholderiaceae</taxon>
        <taxon>Paraburkholderia</taxon>
    </lineage>
</organism>
<feature type="region of interest" description="Disordered" evidence="12">
    <location>
        <begin position="518"/>
        <end position="548"/>
    </location>
</feature>
<evidence type="ECO:0000256" key="11">
    <source>
        <dbReference type="ARBA" id="ARBA00023136"/>
    </source>
</evidence>
<dbReference type="GO" id="GO:0005886">
    <property type="term" value="C:plasma membrane"/>
    <property type="evidence" value="ECO:0007669"/>
    <property type="project" value="UniProtKB-SubCell"/>
</dbReference>
<reference evidence="14" key="1">
    <citation type="submission" date="2016-12" db="EMBL/GenBank/DDBJ databases">
        <authorList>
            <person name="Moulin L."/>
        </authorList>
    </citation>
    <scope>NUCLEOTIDE SEQUENCE [LARGE SCALE GENOMIC DNA]</scope>
    <source>
        <strain evidence="14">STM 7183</strain>
    </source>
</reference>
<evidence type="ECO:0000256" key="5">
    <source>
        <dbReference type="ARBA" id="ARBA00022617"/>
    </source>
</evidence>
<feature type="compositionally biased region" description="Polar residues" evidence="12">
    <location>
        <begin position="34"/>
        <end position="51"/>
    </location>
</feature>
<dbReference type="Pfam" id="PF01654">
    <property type="entry name" value="Cyt_bd_oxida_I"/>
    <property type="match status" value="1"/>
</dbReference>
<feature type="transmembrane region" description="Helical" evidence="13">
    <location>
        <begin position="296"/>
        <end position="313"/>
    </location>
</feature>
<evidence type="ECO:0000256" key="9">
    <source>
        <dbReference type="ARBA" id="ARBA00022989"/>
    </source>
</evidence>
<evidence type="ECO:0000256" key="8">
    <source>
        <dbReference type="ARBA" id="ARBA00022982"/>
    </source>
</evidence>
<keyword evidence="5" id="KW-0349">Heme</keyword>
<dbReference type="GO" id="GO:0009055">
    <property type="term" value="F:electron transfer activity"/>
    <property type="evidence" value="ECO:0007669"/>
    <property type="project" value="InterPro"/>
</dbReference>
<dbReference type="InterPro" id="IPR002585">
    <property type="entry name" value="Cyt-d_ubiquinol_oxidase_su_1"/>
</dbReference>
<dbReference type="GO" id="GO:0020037">
    <property type="term" value="F:heme binding"/>
    <property type="evidence" value="ECO:0007669"/>
    <property type="project" value="TreeGrafter"/>
</dbReference>